<keyword evidence="2" id="KW-1185">Reference proteome</keyword>
<evidence type="ECO:0000313" key="2">
    <source>
        <dbReference type="Proteomes" id="UP000805704"/>
    </source>
</evidence>
<evidence type="ECO:0000313" key="1">
    <source>
        <dbReference type="EMBL" id="KAG8005703.1"/>
    </source>
</evidence>
<organism evidence="1 2">
    <name type="scientific">Nibea albiflora</name>
    <name type="common">Yellow drum</name>
    <name type="synonym">Corvina albiflora</name>
    <dbReference type="NCBI Taxonomy" id="240163"/>
    <lineage>
        <taxon>Eukaryota</taxon>
        <taxon>Metazoa</taxon>
        <taxon>Chordata</taxon>
        <taxon>Craniata</taxon>
        <taxon>Vertebrata</taxon>
        <taxon>Euteleostomi</taxon>
        <taxon>Actinopterygii</taxon>
        <taxon>Neopterygii</taxon>
        <taxon>Teleostei</taxon>
        <taxon>Neoteleostei</taxon>
        <taxon>Acanthomorphata</taxon>
        <taxon>Eupercaria</taxon>
        <taxon>Sciaenidae</taxon>
        <taxon>Nibea</taxon>
    </lineage>
</organism>
<accession>A0ACB7EVE9</accession>
<gene>
    <name evidence="1" type="ORF">GBF38_001661</name>
</gene>
<dbReference type="Proteomes" id="UP000805704">
    <property type="component" value="Chromosome 22"/>
</dbReference>
<reference evidence="1" key="1">
    <citation type="submission" date="2020-04" db="EMBL/GenBank/DDBJ databases">
        <title>A chromosome-scale assembly and high-density genetic map of the yellow drum (Nibea albiflora) genome.</title>
        <authorList>
            <person name="Xu D."/>
            <person name="Zhang W."/>
            <person name="Chen R."/>
            <person name="Tan P."/>
            <person name="Wang L."/>
            <person name="Song H."/>
            <person name="Tian L."/>
            <person name="Zhu Q."/>
            <person name="Wang B."/>
        </authorList>
    </citation>
    <scope>NUCLEOTIDE SEQUENCE</scope>
    <source>
        <strain evidence="1">ZJHYS-2018</strain>
    </source>
</reference>
<dbReference type="EMBL" id="CM024810">
    <property type="protein sequence ID" value="KAG8005703.1"/>
    <property type="molecule type" value="Genomic_DNA"/>
</dbReference>
<proteinExistence type="predicted"/>
<protein>
    <submittedName>
        <fullName evidence="1">Uncharacterized protein</fullName>
    </submittedName>
</protein>
<sequence length="112" mass="12612">MEKEKGSGDSRDLVLEGFVLPSHELEGIKQRSHGKHIMSAAYHPFSPPQKQQTLAEPPEDGKMHKNKELTLQDQRHYSALSPFSLPHTVLFWKPGESADGAMDYPGWMACRV</sequence>
<name>A0ACB7EVE9_NIBAL</name>
<comment type="caution">
    <text evidence="1">The sequence shown here is derived from an EMBL/GenBank/DDBJ whole genome shotgun (WGS) entry which is preliminary data.</text>
</comment>